<sequence>MPMNFPSMQVLGALERLRAKLVQREEWTHSDRLANLQVALQSPLFSHILTLQHSIKQLRDQLSDMPPDADFGFSKKGQLILSAFDPTTTSATPTRSDSSSVLTNGSYPSTHQTPPSPDHLQEWLFAAAQGRDTQVITLTRPPSTSLGFSVVGPSSASGAAQGFFVKHIHPGGIAHRDGRLREQDQILAINGSLLDAVINHQEALSLLQQPGERVELVVARNQGFTWETSASRFRTTCPKSAQWGHVEEIELFNDGSGLGFGIVGGKTSGMVVRTIIPDSVADRDGRLRTGDHILRIGATPTSGLTSDQVVQVLQACGSRVNMLIARDPHAQKSVAPPPPLPPDSPGTSLKPCVFMSVCVCVCFVHLCLRVCARVCSDAVGVYVKEVVPGSPADLSGNIRVQDRLLAVSIKCFCCEQEVLHNVWCLFAATEAELRAKWEQALGPDYQVLVVELDPVIDDAELQKSSKLLPVHTLRLGVELDSFDGHHYISSVAPGGPVDRHGVLRPEDELLEVNNVQLYGKTRREVVSFLKEVPPPFTLVCCRHPISDLEPEPELESDSDPEPAVPAEPPTKPSESSLEEVRAALK</sequence>
<evidence type="ECO:0000256" key="3">
    <source>
        <dbReference type="ARBA" id="ARBA00022427"/>
    </source>
</evidence>
<evidence type="ECO:0000256" key="7">
    <source>
        <dbReference type="ARBA" id="ARBA00023136"/>
    </source>
</evidence>
<dbReference type="PANTHER" id="PTHR19964">
    <property type="entry name" value="MULTIPLE PDZ DOMAIN PROTEIN"/>
    <property type="match status" value="1"/>
</dbReference>
<dbReference type="SUPFAM" id="SSF50156">
    <property type="entry name" value="PDZ domain-like"/>
    <property type="match status" value="4"/>
</dbReference>
<reference evidence="10 11" key="1">
    <citation type="journal article" date="2007" name="Nature">
        <title>The medaka draft genome and insights into vertebrate genome evolution.</title>
        <authorList>
            <person name="Kasahara M."/>
            <person name="Naruse K."/>
            <person name="Sasaki S."/>
            <person name="Nakatani Y."/>
            <person name="Qu W."/>
            <person name="Ahsan B."/>
            <person name="Yamada T."/>
            <person name="Nagayasu Y."/>
            <person name="Doi K."/>
            <person name="Kasai Y."/>
            <person name="Jindo T."/>
            <person name="Kobayashi D."/>
            <person name="Shimada A."/>
            <person name="Toyoda A."/>
            <person name="Kuroki Y."/>
            <person name="Fujiyama A."/>
            <person name="Sasaki T."/>
            <person name="Shimizu A."/>
            <person name="Asakawa S."/>
            <person name="Shimizu N."/>
            <person name="Hashimoto S."/>
            <person name="Yang J."/>
            <person name="Lee Y."/>
            <person name="Matsushima K."/>
            <person name="Sugano S."/>
            <person name="Sakaizumi M."/>
            <person name="Narita T."/>
            <person name="Ohishi K."/>
            <person name="Haga S."/>
            <person name="Ohta F."/>
            <person name="Nomoto H."/>
            <person name="Nogata K."/>
            <person name="Morishita T."/>
            <person name="Endo T."/>
            <person name="Shin-I T."/>
            <person name="Takeda H."/>
            <person name="Morishita S."/>
            <person name="Kohara Y."/>
        </authorList>
    </citation>
    <scope>NUCLEOTIDE SEQUENCE [LARGE SCALE GENOMIC DNA]</scope>
    <source>
        <strain evidence="10 11">Hd-rR</strain>
    </source>
</reference>
<dbReference type="CDD" id="cd06667">
    <property type="entry name" value="PDZ2_MUPP1-like"/>
    <property type="match status" value="1"/>
</dbReference>
<dbReference type="Gene3D" id="1.10.287.650">
    <property type="entry name" value="L27 domain"/>
    <property type="match status" value="1"/>
</dbReference>
<dbReference type="InterPro" id="IPR036034">
    <property type="entry name" value="PDZ_sf"/>
</dbReference>
<keyword evidence="11" id="KW-1185">Reference proteome</keyword>
<dbReference type="Bgee" id="ENSORLG00000003573">
    <property type="expression patterns" value="Expressed in intestine and 12 other cell types or tissues"/>
</dbReference>
<keyword evidence="3" id="KW-0796">Tight junction</keyword>
<evidence type="ECO:0000256" key="8">
    <source>
        <dbReference type="SAM" id="MobiDB-lite"/>
    </source>
</evidence>
<dbReference type="SUPFAM" id="SSF101288">
    <property type="entry name" value="L27 domain"/>
    <property type="match status" value="1"/>
</dbReference>
<feature type="domain" description="PDZ" evidence="9">
    <location>
        <begin position="458"/>
        <end position="544"/>
    </location>
</feature>
<dbReference type="GO" id="GO:0005737">
    <property type="term" value="C:cytoplasm"/>
    <property type="evidence" value="ECO:0000318"/>
    <property type="project" value="GO_Central"/>
</dbReference>
<evidence type="ECO:0000256" key="4">
    <source>
        <dbReference type="ARBA" id="ARBA00022475"/>
    </source>
</evidence>
<dbReference type="InterPro" id="IPR015132">
    <property type="entry name" value="L27_2"/>
</dbReference>
<feature type="domain" description="PDZ" evidence="9">
    <location>
        <begin position="135"/>
        <end position="222"/>
    </location>
</feature>
<dbReference type="GeneTree" id="ENSGT00940000155136"/>
<evidence type="ECO:0000256" key="1">
    <source>
        <dbReference type="ARBA" id="ARBA00004236"/>
    </source>
</evidence>
<dbReference type="SMART" id="SM00228">
    <property type="entry name" value="PDZ"/>
    <property type="match status" value="4"/>
</dbReference>
<dbReference type="Pfam" id="PF00595">
    <property type="entry name" value="PDZ"/>
    <property type="match status" value="3"/>
</dbReference>
<feature type="compositionally biased region" description="Polar residues" evidence="8">
    <location>
        <begin position="85"/>
        <end position="113"/>
    </location>
</feature>
<evidence type="ECO:0000256" key="2">
    <source>
        <dbReference type="ARBA" id="ARBA00004435"/>
    </source>
</evidence>
<dbReference type="InterPro" id="IPR001478">
    <property type="entry name" value="PDZ"/>
</dbReference>
<evidence type="ECO:0000256" key="6">
    <source>
        <dbReference type="ARBA" id="ARBA00022949"/>
    </source>
</evidence>
<dbReference type="GO" id="GO:0005886">
    <property type="term" value="C:plasma membrane"/>
    <property type="evidence" value="ECO:0000318"/>
    <property type="project" value="GO_Central"/>
</dbReference>
<reference evidence="10" key="2">
    <citation type="submission" date="2025-08" db="UniProtKB">
        <authorList>
            <consortium name="Ensembl"/>
        </authorList>
    </citation>
    <scope>IDENTIFICATION</scope>
    <source>
        <strain evidence="10">Hd-rR</strain>
    </source>
</reference>
<dbReference type="STRING" id="8090.ENSORLP00000004453"/>
<organism evidence="10 11">
    <name type="scientific">Oryzias latipes</name>
    <name type="common">Japanese rice fish</name>
    <name type="synonym">Japanese killifish</name>
    <dbReference type="NCBI Taxonomy" id="8090"/>
    <lineage>
        <taxon>Eukaryota</taxon>
        <taxon>Metazoa</taxon>
        <taxon>Chordata</taxon>
        <taxon>Craniata</taxon>
        <taxon>Vertebrata</taxon>
        <taxon>Euteleostomi</taxon>
        <taxon>Actinopterygii</taxon>
        <taxon>Neopterygii</taxon>
        <taxon>Teleostei</taxon>
        <taxon>Neoteleostei</taxon>
        <taxon>Acanthomorphata</taxon>
        <taxon>Ovalentaria</taxon>
        <taxon>Atherinomorphae</taxon>
        <taxon>Beloniformes</taxon>
        <taxon>Adrianichthyidae</taxon>
        <taxon>Oryziinae</taxon>
        <taxon>Oryzias</taxon>
    </lineage>
</organism>
<dbReference type="Pfam" id="PF09045">
    <property type="entry name" value="L27_2"/>
    <property type="match status" value="1"/>
</dbReference>
<evidence type="ECO:0000313" key="11">
    <source>
        <dbReference type="Proteomes" id="UP000001038"/>
    </source>
</evidence>
<dbReference type="InterPro" id="IPR036892">
    <property type="entry name" value="L27_dom_sf"/>
</dbReference>
<feature type="domain" description="PDZ" evidence="9">
    <location>
        <begin position="380"/>
        <end position="408"/>
    </location>
</feature>
<feature type="compositionally biased region" description="Pro residues" evidence="8">
    <location>
        <begin position="562"/>
        <end position="571"/>
    </location>
</feature>
<dbReference type="Ensembl" id="ENSORLT00000004454.2">
    <property type="protein sequence ID" value="ENSORLP00000004453.2"/>
    <property type="gene ID" value="ENSORLG00000003573.2"/>
</dbReference>
<dbReference type="Proteomes" id="UP000001038">
    <property type="component" value="Chromosome 4"/>
</dbReference>
<comment type="subcellular location">
    <subcellularLocation>
        <location evidence="2">Cell junction</location>
        <location evidence="2">Tight junction</location>
    </subcellularLocation>
    <subcellularLocation>
        <location evidence="1">Cell membrane</location>
    </subcellularLocation>
</comment>
<dbReference type="GO" id="GO:0120192">
    <property type="term" value="P:tight junction assembly"/>
    <property type="evidence" value="ECO:0000318"/>
    <property type="project" value="GO_Central"/>
</dbReference>
<feature type="compositionally biased region" description="Acidic residues" evidence="8">
    <location>
        <begin position="548"/>
        <end position="560"/>
    </location>
</feature>
<accession>H2LES7</accession>
<evidence type="ECO:0000256" key="5">
    <source>
        <dbReference type="ARBA" id="ARBA00022737"/>
    </source>
</evidence>
<dbReference type="GO" id="GO:0005923">
    <property type="term" value="C:bicellular tight junction"/>
    <property type="evidence" value="ECO:0000318"/>
    <property type="project" value="GO_Central"/>
</dbReference>
<dbReference type="PROSITE" id="PS50106">
    <property type="entry name" value="PDZ"/>
    <property type="match status" value="4"/>
</dbReference>
<dbReference type="GO" id="GO:0045177">
    <property type="term" value="C:apical part of cell"/>
    <property type="evidence" value="ECO:0000318"/>
    <property type="project" value="GO_Central"/>
</dbReference>
<protein>
    <recommendedName>
        <fullName evidence="9">PDZ domain-containing protein</fullName>
    </recommendedName>
</protein>
<dbReference type="InterPro" id="IPR051342">
    <property type="entry name" value="PDZ_scaffold"/>
</dbReference>
<feature type="domain" description="PDZ" evidence="9">
    <location>
        <begin position="248"/>
        <end position="328"/>
    </location>
</feature>
<feature type="region of interest" description="Disordered" evidence="8">
    <location>
        <begin position="84"/>
        <end position="116"/>
    </location>
</feature>
<evidence type="ECO:0000313" key="10">
    <source>
        <dbReference type="Ensembl" id="ENSORLP00000004453.2"/>
    </source>
</evidence>
<dbReference type="eggNOG" id="KOG0708">
    <property type="taxonomic scope" value="Eukaryota"/>
</dbReference>
<keyword evidence="6" id="KW-0965">Cell junction</keyword>
<dbReference type="PANTHER" id="PTHR19964:SF11">
    <property type="entry name" value="INAD-LIKE PROTEIN"/>
    <property type="match status" value="1"/>
</dbReference>
<dbReference type="CDD" id="cd06668">
    <property type="entry name" value="PDZ4_MUPP1-like"/>
    <property type="match status" value="1"/>
</dbReference>
<dbReference type="Gene3D" id="2.30.42.10">
    <property type="match status" value="4"/>
</dbReference>
<proteinExistence type="predicted"/>
<keyword evidence="7" id="KW-0472">Membrane</keyword>
<dbReference type="FunFam" id="2.30.42.10:FF:000125">
    <property type="entry name" value="PATJ, crumbs cell polarity complex component"/>
    <property type="match status" value="1"/>
</dbReference>
<dbReference type="AlphaFoldDB" id="H2LES7"/>
<keyword evidence="5" id="KW-0677">Repeat</keyword>
<feature type="region of interest" description="Disordered" evidence="8">
    <location>
        <begin position="547"/>
        <end position="585"/>
    </location>
</feature>
<name>H2LES7_ORYLA</name>
<dbReference type="InParanoid" id="H2LES7"/>
<dbReference type="eggNOG" id="KOG3528">
    <property type="taxonomic scope" value="Eukaryota"/>
</dbReference>
<keyword evidence="4" id="KW-1003">Cell membrane</keyword>
<reference evidence="10" key="3">
    <citation type="submission" date="2025-09" db="UniProtKB">
        <authorList>
            <consortium name="Ensembl"/>
        </authorList>
    </citation>
    <scope>IDENTIFICATION</scope>
    <source>
        <strain evidence="10">Hd-rR</strain>
    </source>
</reference>
<dbReference type="HOGENOM" id="CLU_002378_0_0_1"/>
<evidence type="ECO:0000259" key="9">
    <source>
        <dbReference type="PROSITE" id="PS50106"/>
    </source>
</evidence>